<accession>A0A9P5UVM4</accession>
<evidence type="ECO:0000256" key="1">
    <source>
        <dbReference type="ARBA" id="ARBA00023172"/>
    </source>
</evidence>
<organism evidence="2 3">
    <name type="scientific">Linnemannia schmuckeri</name>
    <dbReference type="NCBI Taxonomy" id="64567"/>
    <lineage>
        <taxon>Eukaryota</taxon>
        <taxon>Fungi</taxon>
        <taxon>Fungi incertae sedis</taxon>
        <taxon>Mucoromycota</taxon>
        <taxon>Mortierellomycotina</taxon>
        <taxon>Mortierellomycetes</taxon>
        <taxon>Mortierellales</taxon>
        <taxon>Mortierellaceae</taxon>
        <taxon>Linnemannia</taxon>
    </lineage>
</organism>
<comment type="caution">
    <text evidence="2">The sequence shown here is derived from an EMBL/GenBank/DDBJ whole genome shotgun (WGS) entry which is preliminary data.</text>
</comment>
<reference evidence="2" key="1">
    <citation type="journal article" date="2020" name="Fungal Divers.">
        <title>Resolving the Mortierellaceae phylogeny through synthesis of multi-gene phylogenetics and phylogenomics.</title>
        <authorList>
            <person name="Vandepol N."/>
            <person name="Liber J."/>
            <person name="Desiro A."/>
            <person name="Na H."/>
            <person name="Kennedy M."/>
            <person name="Barry K."/>
            <person name="Grigoriev I.V."/>
            <person name="Miller A.N."/>
            <person name="O'Donnell K."/>
            <person name="Stajich J.E."/>
            <person name="Bonito G."/>
        </authorList>
    </citation>
    <scope>NUCLEOTIDE SEQUENCE</scope>
    <source>
        <strain evidence="2">NRRL 6426</strain>
    </source>
</reference>
<feature type="non-terminal residue" evidence="2">
    <location>
        <position position="1"/>
    </location>
</feature>
<dbReference type="GO" id="GO:0015074">
    <property type="term" value="P:DNA integration"/>
    <property type="evidence" value="ECO:0007669"/>
    <property type="project" value="InterPro"/>
</dbReference>
<dbReference type="OrthoDB" id="164951at2759"/>
<feature type="non-terminal residue" evidence="2">
    <location>
        <position position="335"/>
    </location>
</feature>
<name>A0A9P5UVM4_9FUNG</name>
<dbReference type="InterPro" id="IPR013762">
    <property type="entry name" value="Integrase-like_cat_sf"/>
</dbReference>
<keyword evidence="1" id="KW-0233">DNA recombination</keyword>
<proteinExistence type="predicted"/>
<sequence>ESYWQEHYCQPFHPVSLAVPSPSTVNTEGKGKGKGTKVLVSNAKEALARAAQTTEDHLYSKKTKTNYKGQVTRALAYAAAQTEPGWRNAFTKIPSLTPTVLMAYVASKCQGHKGEGLSYKTTEGIKSGLKHYFKTELGCLTDSWSCDSDGDCTGNPYMRRPLSDTFSLSRIVTDEPELTRLQMKDIELGLTTDTGSPFFTITLTFRKTNQADASKANVYQIHPQPDYEAICCYTKLKAWLQWVKGVDGGFVKFQEALSQIRVQDWLDRLTNQTGILARRNGRFTMHCFRRGGAQFRFMFAKEKWSLKAVKWWGGWSEGEGTGTIMWYLLEEFTRH</sequence>
<dbReference type="SUPFAM" id="SSF56349">
    <property type="entry name" value="DNA breaking-rejoining enzymes"/>
    <property type="match status" value="1"/>
</dbReference>
<evidence type="ECO:0000313" key="3">
    <source>
        <dbReference type="Proteomes" id="UP000748756"/>
    </source>
</evidence>
<dbReference type="EMBL" id="JAAAUQ010002696">
    <property type="protein sequence ID" value="KAF9121540.1"/>
    <property type="molecule type" value="Genomic_DNA"/>
</dbReference>
<dbReference type="GO" id="GO:0003677">
    <property type="term" value="F:DNA binding"/>
    <property type="evidence" value="ECO:0007669"/>
    <property type="project" value="InterPro"/>
</dbReference>
<keyword evidence="3" id="KW-1185">Reference proteome</keyword>
<dbReference type="AlphaFoldDB" id="A0A9P5UVM4"/>
<dbReference type="Proteomes" id="UP000748756">
    <property type="component" value="Unassembled WGS sequence"/>
</dbReference>
<evidence type="ECO:0000313" key="2">
    <source>
        <dbReference type="EMBL" id="KAF9121540.1"/>
    </source>
</evidence>
<dbReference type="GO" id="GO:0006310">
    <property type="term" value="P:DNA recombination"/>
    <property type="evidence" value="ECO:0007669"/>
    <property type="project" value="UniProtKB-KW"/>
</dbReference>
<gene>
    <name evidence="2" type="ORF">BG015_005793</name>
</gene>
<dbReference type="InterPro" id="IPR011010">
    <property type="entry name" value="DNA_brk_join_enz"/>
</dbReference>
<dbReference type="Gene3D" id="1.10.443.10">
    <property type="entry name" value="Intergrase catalytic core"/>
    <property type="match status" value="1"/>
</dbReference>
<protein>
    <submittedName>
        <fullName evidence="2">Uncharacterized protein</fullName>
    </submittedName>
</protein>